<sequence length="71" mass="7539">MGRGLSATFASMKGLKTLTVRRSIQGSSDMVPSFVQALNHQWLPQLPGLSSLSLVDCALYAAECGLVLAED</sequence>
<name>A0A9W7CJQ9_9STRA</name>
<comment type="caution">
    <text evidence="1">The sequence shown here is derived from an EMBL/GenBank/DDBJ whole genome shotgun (WGS) entry which is preliminary data.</text>
</comment>
<dbReference type="AlphaFoldDB" id="A0A9W7CJQ9"/>
<keyword evidence="2" id="KW-1185">Reference proteome</keyword>
<accession>A0A9W7CJQ9</accession>
<evidence type="ECO:0000313" key="2">
    <source>
        <dbReference type="Proteomes" id="UP001165122"/>
    </source>
</evidence>
<proteinExistence type="predicted"/>
<dbReference type="EMBL" id="BRXW01000108">
    <property type="protein sequence ID" value="GMI07093.1"/>
    <property type="molecule type" value="Genomic_DNA"/>
</dbReference>
<dbReference type="Proteomes" id="UP001165122">
    <property type="component" value="Unassembled WGS sequence"/>
</dbReference>
<protein>
    <submittedName>
        <fullName evidence="1">Uncharacterized protein</fullName>
    </submittedName>
</protein>
<evidence type="ECO:0000313" key="1">
    <source>
        <dbReference type="EMBL" id="GMI07093.1"/>
    </source>
</evidence>
<gene>
    <name evidence="1" type="ORF">TrLO_g3424</name>
</gene>
<reference evidence="2" key="1">
    <citation type="journal article" date="2023" name="Commun. Biol.">
        <title>Genome analysis of Parmales, the sister group of diatoms, reveals the evolutionary specialization of diatoms from phago-mixotrophs to photoautotrophs.</title>
        <authorList>
            <person name="Ban H."/>
            <person name="Sato S."/>
            <person name="Yoshikawa S."/>
            <person name="Yamada K."/>
            <person name="Nakamura Y."/>
            <person name="Ichinomiya M."/>
            <person name="Sato N."/>
            <person name="Blanc-Mathieu R."/>
            <person name="Endo H."/>
            <person name="Kuwata A."/>
            <person name="Ogata H."/>
        </authorList>
    </citation>
    <scope>NUCLEOTIDE SEQUENCE [LARGE SCALE GENOMIC DNA]</scope>
    <source>
        <strain evidence="2">NIES 3700</strain>
    </source>
</reference>
<organism evidence="1 2">
    <name type="scientific">Triparma laevis f. longispina</name>
    <dbReference type="NCBI Taxonomy" id="1714387"/>
    <lineage>
        <taxon>Eukaryota</taxon>
        <taxon>Sar</taxon>
        <taxon>Stramenopiles</taxon>
        <taxon>Ochrophyta</taxon>
        <taxon>Bolidophyceae</taxon>
        <taxon>Parmales</taxon>
        <taxon>Triparmaceae</taxon>
        <taxon>Triparma</taxon>
    </lineage>
</organism>